<organism evidence="1 2">
    <name type="scientific">Winogradskyella flava</name>
    <dbReference type="NCBI Taxonomy" id="1884876"/>
    <lineage>
        <taxon>Bacteria</taxon>
        <taxon>Pseudomonadati</taxon>
        <taxon>Bacteroidota</taxon>
        <taxon>Flavobacteriia</taxon>
        <taxon>Flavobacteriales</taxon>
        <taxon>Flavobacteriaceae</taxon>
        <taxon>Winogradskyella</taxon>
    </lineage>
</organism>
<reference evidence="1" key="1">
    <citation type="submission" date="2020-08" db="EMBL/GenBank/DDBJ databases">
        <title>Winogradskyella ouciana sp. nov., isolated from the hadal seawater of the Mariana Trench.</title>
        <authorList>
            <person name="He X."/>
        </authorList>
    </citation>
    <scope>NUCLEOTIDE SEQUENCE [LARGE SCALE GENOMIC DNA]</scope>
    <source>
        <strain evidence="1">KCTC 52348</strain>
    </source>
</reference>
<evidence type="ECO:0000313" key="2">
    <source>
        <dbReference type="Proteomes" id="UP000533900"/>
    </source>
</evidence>
<dbReference type="Proteomes" id="UP000533900">
    <property type="component" value="Unassembled WGS sequence"/>
</dbReference>
<keyword evidence="2" id="KW-1185">Reference proteome</keyword>
<comment type="caution">
    <text evidence="1">The sequence shown here is derived from an EMBL/GenBank/DDBJ whole genome shotgun (WGS) entry which is preliminary data.</text>
</comment>
<evidence type="ECO:0000313" key="1">
    <source>
        <dbReference type="EMBL" id="MBC2845892.1"/>
    </source>
</evidence>
<proteinExistence type="predicted"/>
<accession>A0A842IRS6</accession>
<gene>
    <name evidence="1" type="ORF">H7F21_12365</name>
</gene>
<dbReference type="EMBL" id="JACLCP010000003">
    <property type="protein sequence ID" value="MBC2845892.1"/>
    <property type="molecule type" value="Genomic_DNA"/>
</dbReference>
<name>A0A842IRS6_9FLAO</name>
<dbReference type="AlphaFoldDB" id="A0A842IRS6"/>
<sequence>MKKDELYEELNYVNHSREKRLFYANLIIDNPELVVPLLEILFEVDNKISCRAAWVFEFMCSEKLEAIIPHLDIFTLNISRVHQDSAVRPVAKICEYLITTYYSKTDNNIKKYLTENHKEKIVEACFDWMINDEKIAPKAYSMNSLYLLGLEYDWIHPELAIILERDFQMQSSGFKARARHILRKIKPK</sequence>
<dbReference type="GO" id="GO:0016829">
    <property type="term" value="F:lyase activity"/>
    <property type="evidence" value="ECO:0007669"/>
    <property type="project" value="UniProtKB-KW"/>
</dbReference>
<dbReference type="RefSeq" id="WP_185789599.1">
    <property type="nucleotide sequence ID" value="NZ_CANMIT010000009.1"/>
</dbReference>
<keyword evidence="1" id="KW-0456">Lyase</keyword>
<protein>
    <submittedName>
        <fullName evidence="1">Adenylosuccinate lyase</fullName>
    </submittedName>
</protein>